<dbReference type="GO" id="GO:0006352">
    <property type="term" value="P:DNA-templated transcription initiation"/>
    <property type="evidence" value="ECO:0007669"/>
    <property type="project" value="InterPro"/>
</dbReference>
<dbReference type="InterPro" id="IPR007627">
    <property type="entry name" value="RNA_pol_sigma70_r2"/>
</dbReference>
<dbReference type="EMBL" id="LR215973">
    <property type="protein sequence ID" value="VFA97745.1"/>
    <property type="molecule type" value="Genomic_DNA"/>
</dbReference>
<accession>A0A4U8VYE6</accession>
<dbReference type="SUPFAM" id="SSF88659">
    <property type="entry name" value="Sigma3 and sigma4 domains of RNA polymerase sigma factors"/>
    <property type="match status" value="2"/>
</dbReference>
<dbReference type="InterPro" id="IPR036388">
    <property type="entry name" value="WH-like_DNA-bd_sf"/>
</dbReference>
<protein>
    <submittedName>
        <fullName evidence="9">Stage II sporulation protein AC</fullName>
    </submittedName>
</protein>
<keyword evidence="4" id="KW-0731">Sigma factor</keyword>
<dbReference type="Pfam" id="PF04545">
    <property type="entry name" value="Sigma70_r4"/>
    <property type="match status" value="1"/>
</dbReference>
<keyword evidence="6" id="KW-0804">Transcription</keyword>
<dbReference type="InterPro" id="IPR013325">
    <property type="entry name" value="RNA_pol_sigma_r2"/>
</dbReference>
<dbReference type="PANTHER" id="PTHR30385:SF4">
    <property type="entry name" value="RNA POLYMERASE SIGMA-E FACTOR"/>
    <property type="match status" value="1"/>
</dbReference>
<evidence type="ECO:0000313" key="10">
    <source>
        <dbReference type="Proteomes" id="UP000290439"/>
    </source>
</evidence>
<evidence type="ECO:0000256" key="5">
    <source>
        <dbReference type="ARBA" id="ARBA00023125"/>
    </source>
</evidence>
<dbReference type="GO" id="GO:0030435">
    <property type="term" value="P:sporulation resulting in formation of a cellular spore"/>
    <property type="evidence" value="ECO:0007669"/>
    <property type="project" value="UniProtKB-KW"/>
</dbReference>
<dbReference type="InterPro" id="IPR007624">
    <property type="entry name" value="RNA_pol_sigma70_r3"/>
</dbReference>
<dbReference type="InterPro" id="IPR000943">
    <property type="entry name" value="RNA_pol_sigma70"/>
</dbReference>
<evidence type="ECO:0000313" key="9">
    <source>
        <dbReference type="EMBL" id="VFA97745.1"/>
    </source>
</evidence>
<dbReference type="NCBIfam" id="TIGR02980">
    <property type="entry name" value="SigBFG"/>
    <property type="match status" value="1"/>
</dbReference>
<feature type="compositionally biased region" description="Low complexity" evidence="7">
    <location>
        <begin position="7"/>
        <end position="24"/>
    </location>
</feature>
<keyword evidence="3" id="KW-0805">Transcription regulation</keyword>
<proteinExistence type="inferred from homology"/>
<keyword evidence="5" id="KW-0238">DNA-binding</keyword>
<evidence type="ECO:0000256" key="2">
    <source>
        <dbReference type="ARBA" id="ARBA00022969"/>
    </source>
</evidence>
<evidence type="ECO:0000256" key="7">
    <source>
        <dbReference type="SAM" id="MobiDB-lite"/>
    </source>
</evidence>
<dbReference type="Pfam" id="PF04539">
    <property type="entry name" value="Sigma70_r3"/>
    <property type="match status" value="1"/>
</dbReference>
<dbReference type="InterPro" id="IPR013324">
    <property type="entry name" value="RNA_pol_sigma_r3/r4-like"/>
</dbReference>
<comment type="similarity">
    <text evidence="1">Belongs to the sigma-70 factor family.</text>
</comment>
<evidence type="ECO:0000256" key="6">
    <source>
        <dbReference type="ARBA" id="ARBA00023163"/>
    </source>
</evidence>
<dbReference type="GO" id="GO:0016987">
    <property type="term" value="F:sigma factor activity"/>
    <property type="evidence" value="ECO:0007669"/>
    <property type="project" value="UniProtKB-KW"/>
</dbReference>
<dbReference type="SUPFAM" id="SSF88946">
    <property type="entry name" value="Sigma2 domain of RNA polymerase sigma factors"/>
    <property type="match status" value="1"/>
</dbReference>
<dbReference type="Proteomes" id="UP000290439">
    <property type="component" value="Chromosome"/>
</dbReference>
<dbReference type="NCBIfam" id="TIGR02937">
    <property type="entry name" value="sigma70-ECF"/>
    <property type="match status" value="1"/>
</dbReference>
<dbReference type="Gene3D" id="1.10.10.10">
    <property type="entry name" value="Winged helix-like DNA-binding domain superfamily/Winged helix DNA-binding domain"/>
    <property type="match status" value="2"/>
</dbReference>
<feature type="domain" description="HTH cro/C1-type" evidence="8">
    <location>
        <begin position="246"/>
        <end position="266"/>
    </location>
</feature>
<reference evidence="9 10" key="1">
    <citation type="submission" date="2019-02" db="EMBL/GenBank/DDBJ databases">
        <authorList>
            <consortium name="Pathogen Informatics"/>
        </authorList>
    </citation>
    <scope>NUCLEOTIDE SEQUENCE [LARGE SCALE GENOMIC DNA]</scope>
    <source>
        <strain evidence="9 10">3012STDY6756504</strain>
    </source>
</reference>
<name>A0A4U8VYE6_9NOCA</name>
<organism evidence="9 10">
    <name type="scientific">Nocardia cyriacigeorgica</name>
    <dbReference type="NCBI Taxonomy" id="135487"/>
    <lineage>
        <taxon>Bacteria</taxon>
        <taxon>Bacillati</taxon>
        <taxon>Actinomycetota</taxon>
        <taxon>Actinomycetes</taxon>
        <taxon>Mycobacteriales</taxon>
        <taxon>Nocardiaceae</taxon>
        <taxon>Nocardia</taxon>
    </lineage>
</organism>
<evidence type="ECO:0000259" key="8">
    <source>
        <dbReference type="PROSITE" id="PS50943"/>
    </source>
</evidence>
<dbReference type="InterPro" id="IPR007630">
    <property type="entry name" value="RNA_pol_sigma70_r4"/>
</dbReference>
<dbReference type="PANTHER" id="PTHR30385">
    <property type="entry name" value="SIGMA FACTOR F FLAGELLAR"/>
    <property type="match status" value="1"/>
</dbReference>
<dbReference type="PRINTS" id="PR00046">
    <property type="entry name" value="SIGMA70FCT"/>
</dbReference>
<dbReference type="Pfam" id="PF04542">
    <property type="entry name" value="Sigma70_r2"/>
    <property type="match status" value="1"/>
</dbReference>
<dbReference type="Gene3D" id="1.20.120.1810">
    <property type="match status" value="1"/>
</dbReference>
<evidence type="ECO:0000256" key="4">
    <source>
        <dbReference type="ARBA" id="ARBA00023082"/>
    </source>
</evidence>
<sequence length="285" mass="31471">MNQSKHAQTTTTASAARSVGTVAGKHGESSDSYENIEPWFDKLEALDPGDPHRAQIRDEIIELCLPLAEHIARRFGGRGESFDDLQQVARVGLIQAVDRFDLSRGSTFLAYAVPTMMGEVRRHFRDRTWAVRVPRTMKDIQLRIGPATEALSQRLGRVPTAREVAAELGVELAQLTQAMVAANGHTSNSLESIARDDDDAGSAVQRRLGSEEPCYELLEDAMAVRPLIAALPRRERQVLVWRFYGGMTQNQIAERLGVSQMQVSRILSRTLASLREQALAEPAAA</sequence>
<evidence type="ECO:0000256" key="3">
    <source>
        <dbReference type="ARBA" id="ARBA00023015"/>
    </source>
</evidence>
<evidence type="ECO:0000256" key="1">
    <source>
        <dbReference type="ARBA" id="ARBA00007788"/>
    </source>
</evidence>
<dbReference type="AlphaFoldDB" id="A0A4U8VYE6"/>
<dbReference type="PROSITE" id="PS50943">
    <property type="entry name" value="HTH_CROC1"/>
    <property type="match status" value="1"/>
</dbReference>
<dbReference type="GO" id="GO:0003677">
    <property type="term" value="F:DNA binding"/>
    <property type="evidence" value="ECO:0007669"/>
    <property type="project" value="UniProtKB-KW"/>
</dbReference>
<gene>
    <name evidence="9" type="primary">sigF</name>
    <name evidence="9" type="ORF">NCTC10797_01509</name>
</gene>
<dbReference type="InterPro" id="IPR014284">
    <property type="entry name" value="RNA_pol_sigma-70_dom"/>
</dbReference>
<dbReference type="InterPro" id="IPR001387">
    <property type="entry name" value="Cro/C1-type_HTH"/>
</dbReference>
<keyword evidence="2" id="KW-0749">Sporulation</keyword>
<dbReference type="InterPro" id="IPR014322">
    <property type="entry name" value="RNA_pol_sigma-B/F/G"/>
</dbReference>
<feature type="region of interest" description="Disordered" evidence="7">
    <location>
        <begin position="1"/>
        <end position="30"/>
    </location>
</feature>
<dbReference type="CDD" id="cd06171">
    <property type="entry name" value="Sigma70_r4"/>
    <property type="match status" value="1"/>
</dbReference>